<gene>
    <name evidence="2" type="ORF">GCM10022277_32230</name>
</gene>
<name>A0ABP7MYR9_9GAMM</name>
<dbReference type="RefSeq" id="WP_344799595.1">
    <property type="nucleotide sequence ID" value="NZ_BAABBN010000007.1"/>
</dbReference>
<protein>
    <recommendedName>
        <fullName evidence="4">DUF4145 domain-containing protein</fullName>
    </recommendedName>
</protein>
<sequence>MDWMEFIIGLLNAISWPIVVLITVLSFRKNLTKLMPFTRKLKFKDFEVEFSDEIDELVQNAQTAFPDLKSDPKTHLTAAARHLPNSCVLEAWGLLNVQAQTLVKKHFPEATINEDTPYKDIGYVLTKHEVLDLKKSKLFNELRRLRNKVAHAESYEVGGSEAIQYVDLCFRLIDYFQELNNTMDDLDKALAAQT</sequence>
<dbReference type="Proteomes" id="UP001501565">
    <property type="component" value="Unassembled WGS sequence"/>
</dbReference>
<evidence type="ECO:0008006" key="4">
    <source>
        <dbReference type="Google" id="ProtNLM"/>
    </source>
</evidence>
<keyword evidence="1" id="KW-1133">Transmembrane helix</keyword>
<proteinExistence type="predicted"/>
<dbReference type="EMBL" id="BAABBN010000007">
    <property type="protein sequence ID" value="GAA3932905.1"/>
    <property type="molecule type" value="Genomic_DNA"/>
</dbReference>
<accession>A0ABP7MYR9</accession>
<evidence type="ECO:0000256" key="1">
    <source>
        <dbReference type="SAM" id="Phobius"/>
    </source>
</evidence>
<organism evidence="2 3">
    <name type="scientific">Litoribacillus peritrichatus</name>
    <dbReference type="NCBI Taxonomy" id="718191"/>
    <lineage>
        <taxon>Bacteria</taxon>
        <taxon>Pseudomonadati</taxon>
        <taxon>Pseudomonadota</taxon>
        <taxon>Gammaproteobacteria</taxon>
        <taxon>Oceanospirillales</taxon>
        <taxon>Oceanospirillaceae</taxon>
        <taxon>Litoribacillus</taxon>
    </lineage>
</organism>
<feature type="transmembrane region" description="Helical" evidence="1">
    <location>
        <begin position="6"/>
        <end position="27"/>
    </location>
</feature>
<reference evidence="3" key="1">
    <citation type="journal article" date="2019" name="Int. J. Syst. Evol. Microbiol.">
        <title>The Global Catalogue of Microorganisms (GCM) 10K type strain sequencing project: providing services to taxonomists for standard genome sequencing and annotation.</title>
        <authorList>
            <consortium name="The Broad Institute Genomics Platform"/>
            <consortium name="The Broad Institute Genome Sequencing Center for Infectious Disease"/>
            <person name="Wu L."/>
            <person name="Ma J."/>
        </authorList>
    </citation>
    <scope>NUCLEOTIDE SEQUENCE [LARGE SCALE GENOMIC DNA]</scope>
    <source>
        <strain evidence="3">JCM 17551</strain>
    </source>
</reference>
<keyword evidence="3" id="KW-1185">Reference proteome</keyword>
<comment type="caution">
    <text evidence="2">The sequence shown here is derived from an EMBL/GenBank/DDBJ whole genome shotgun (WGS) entry which is preliminary data.</text>
</comment>
<evidence type="ECO:0000313" key="3">
    <source>
        <dbReference type="Proteomes" id="UP001501565"/>
    </source>
</evidence>
<keyword evidence="1" id="KW-0812">Transmembrane</keyword>
<keyword evidence="1" id="KW-0472">Membrane</keyword>
<evidence type="ECO:0000313" key="2">
    <source>
        <dbReference type="EMBL" id="GAA3932905.1"/>
    </source>
</evidence>